<sequence length="116" mass="13560">PYYVMPNRDLFVRATLYSAQPNLMLFTDTCVVSPNPHDFTTVASDIIRGGCVRDPTYRSYLSPDRRIVQFRFRAPSFIGRYSSVYLQCQMVVCNRYDFSSRCYQGCIRRGKRSTRD</sequence>
<dbReference type="InterPro" id="IPR042235">
    <property type="entry name" value="ZP-C_dom"/>
</dbReference>
<gene>
    <name evidence="4" type="primary">Dmbt1_8</name>
    <name evidence="4" type="ORF">ODOGUJ_R10291</name>
</gene>
<dbReference type="PANTHER" id="PTHR14002:SF38">
    <property type="entry name" value="CUB AND ZONA PELLUCIDA-LIKE DOMAIN-CONTAINING PROTEIN 1"/>
    <property type="match status" value="1"/>
</dbReference>
<dbReference type="EMBL" id="VXAB01003400">
    <property type="protein sequence ID" value="NXJ06481.1"/>
    <property type="molecule type" value="Genomic_DNA"/>
</dbReference>
<dbReference type="InterPro" id="IPR001507">
    <property type="entry name" value="ZP_dom"/>
</dbReference>
<feature type="domain" description="ZP" evidence="3">
    <location>
        <begin position="1"/>
        <end position="109"/>
    </location>
</feature>
<proteinExistence type="predicted"/>
<dbReference type="AlphaFoldDB" id="A0A7K9YEE2"/>
<dbReference type="PROSITE" id="PS51034">
    <property type="entry name" value="ZP_2"/>
    <property type="match status" value="1"/>
</dbReference>
<feature type="non-terminal residue" evidence="4">
    <location>
        <position position="1"/>
    </location>
</feature>
<evidence type="ECO:0000313" key="5">
    <source>
        <dbReference type="Proteomes" id="UP000522663"/>
    </source>
</evidence>
<dbReference type="Pfam" id="PF00100">
    <property type="entry name" value="Zona_pellucida"/>
    <property type="match status" value="1"/>
</dbReference>
<protein>
    <submittedName>
        <fullName evidence="4">DMBT1 protein</fullName>
    </submittedName>
</protein>
<reference evidence="4 5" key="1">
    <citation type="submission" date="2019-09" db="EMBL/GenBank/DDBJ databases">
        <title>Bird 10,000 Genomes (B10K) Project - Family phase.</title>
        <authorList>
            <person name="Zhang G."/>
        </authorList>
    </citation>
    <scope>NUCLEOTIDE SEQUENCE [LARGE SCALE GENOMIC DNA]</scope>
    <source>
        <strain evidence="4">B10K-DU-001-53</strain>
        <tissue evidence="4">Muscle</tissue>
    </source>
</reference>
<comment type="caution">
    <text evidence="4">The sequence shown here is derived from an EMBL/GenBank/DDBJ whole genome shotgun (WGS) entry which is preliminary data.</text>
</comment>
<evidence type="ECO:0000256" key="2">
    <source>
        <dbReference type="ARBA" id="ARBA00023157"/>
    </source>
</evidence>
<dbReference type="Gene3D" id="2.60.40.4100">
    <property type="entry name" value="Zona pellucida, ZP-C domain"/>
    <property type="match status" value="1"/>
</dbReference>
<organism evidence="4 5">
    <name type="scientific">Odontophorus gujanensis</name>
    <name type="common">marbled wood quail</name>
    <dbReference type="NCBI Taxonomy" id="886794"/>
    <lineage>
        <taxon>Eukaryota</taxon>
        <taxon>Metazoa</taxon>
        <taxon>Chordata</taxon>
        <taxon>Craniata</taxon>
        <taxon>Vertebrata</taxon>
        <taxon>Euteleostomi</taxon>
        <taxon>Archelosauria</taxon>
        <taxon>Archosauria</taxon>
        <taxon>Dinosauria</taxon>
        <taxon>Saurischia</taxon>
        <taxon>Theropoda</taxon>
        <taxon>Coelurosauria</taxon>
        <taxon>Aves</taxon>
        <taxon>Neognathae</taxon>
        <taxon>Galloanserae</taxon>
        <taxon>Galliformes</taxon>
        <taxon>Odontophoridae</taxon>
        <taxon>Odontophorus</taxon>
    </lineage>
</organism>
<keyword evidence="2" id="KW-1015">Disulfide bond</keyword>
<dbReference type="PANTHER" id="PTHR14002">
    <property type="entry name" value="ENDOGLIN/TGF-BETA RECEPTOR TYPE III"/>
    <property type="match status" value="1"/>
</dbReference>
<accession>A0A7K9YEE2</accession>
<evidence type="ECO:0000313" key="4">
    <source>
        <dbReference type="EMBL" id="NXJ06481.1"/>
    </source>
</evidence>
<keyword evidence="1" id="KW-0732">Signal</keyword>
<dbReference type="OrthoDB" id="10063988at2759"/>
<dbReference type="Proteomes" id="UP000522663">
    <property type="component" value="Unassembled WGS sequence"/>
</dbReference>
<evidence type="ECO:0000259" key="3">
    <source>
        <dbReference type="PROSITE" id="PS51034"/>
    </source>
</evidence>
<dbReference type="InterPro" id="IPR055355">
    <property type="entry name" value="ZP-C"/>
</dbReference>
<evidence type="ECO:0000256" key="1">
    <source>
        <dbReference type="ARBA" id="ARBA00022729"/>
    </source>
</evidence>
<name>A0A7K9YEE2_9GALL</name>
<feature type="non-terminal residue" evidence="4">
    <location>
        <position position="116"/>
    </location>
</feature>
<keyword evidence="5" id="KW-1185">Reference proteome</keyword>